<dbReference type="GO" id="GO:0000796">
    <property type="term" value="C:condensin complex"/>
    <property type="evidence" value="ECO:0007669"/>
    <property type="project" value="TreeGrafter"/>
</dbReference>
<evidence type="ECO:0000256" key="5">
    <source>
        <dbReference type="ARBA" id="ARBA00023242"/>
    </source>
</evidence>
<feature type="compositionally biased region" description="Low complexity" evidence="7">
    <location>
        <begin position="211"/>
        <end position="224"/>
    </location>
</feature>
<accession>A0AAW1P0G1</accession>
<dbReference type="Gene3D" id="1.25.10.10">
    <property type="entry name" value="Leucine-rich Repeat Variant"/>
    <property type="match status" value="1"/>
</dbReference>
<organism evidence="9 10">
    <name type="scientific">Symbiochloris irregularis</name>
    <dbReference type="NCBI Taxonomy" id="706552"/>
    <lineage>
        <taxon>Eukaryota</taxon>
        <taxon>Viridiplantae</taxon>
        <taxon>Chlorophyta</taxon>
        <taxon>core chlorophytes</taxon>
        <taxon>Trebouxiophyceae</taxon>
        <taxon>Trebouxiales</taxon>
        <taxon>Trebouxiaceae</taxon>
        <taxon>Symbiochloris</taxon>
    </lineage>
</organism>
<evidence type="ECO:0000256" key="4">
    <source>
        <dbReference type="ARBA" id="ARBA00023067"/>
    </source>
</evidence>
<feature type="region of interest" description="Disordered" evidence="7">
    <location>
        <begin position="1049"/>
        <end position="1068"/>
    </location>
</feature>
<dbReference type="GO" id="GO:0010032">
    <property type="term" value="P:meiotic chromosome condensation"/>
    <property type="evidence" value="ECO:0007669"/>
    <property type="project" value="TreeGrafter"/>
</dbReference>
<keyword evidence="4" id="KW-0226">DNA condensation</keyword>
<dbReference type="GO" id="GO:0005634">
    <property type="term" value="C:nucleus"/>
    <property type="evidence" value="ECO:0007669"/>
    <property type="project" value="UniProtKB-SubCell"/>
</dbReference>
<dbReference type="Proteomes" id="UP001465755">
    <property type="component" value="Unassembled WGS sequence"/>
</dbReference>
<evidence type="ECO:0000256" key="7">
    <source>
        <dbReference type="SAM" id="MobiDB-lite"/>
    </source>
</evidence>
<name>A0AAW1P0G1_9CHLO</name>
<keyword evidence="5" id="KW-0539">Nucleus</keyword>
<evidence type="ECO:0000259" key="8">
    <source>
        <dbReference type="Pfam" id="PF12717"/>
    </source>
</evidence>
<dbReference type="SUPFAM" id="SSF48371">
    <property type="entry name" value="ARM repeat"/>
    <property type="match status" value="1"/>
</dbReference>
<evidence type="ECO:0000256" key="1">
    <source>
        <dbReference type="ARBA" id="ARBA00004123"/>
    </source>
</evidence>
<keyword evidence="10" id="KW-1185">Reference proteome</keyword>
<comment type="caution">
    <text evidence="9">The sequence shown here is derived from an EMBL/GenBank/DDBJ whole genome shotgun (WGS) entry which is preliminary data.</text>
</comment>
<evidence type="ECO:0000256" key="2">
    <source>
        <dbReference type="ARBA" id="ARBA00022618"/>
    </source>
</evidence>
<feature type="compositionally biased region" description="Low complexity" evidence="7">
    <location>
        <begin position="1352"/>
        <end position="1371"/>
    </location>
</feature>
<dbReference type="PANTHER" id="PTHR14222">
    <property type="entry name" value="CONDENSIN"/>
    <property type="match status" value="1"/>
</dbReference>
<evidence type="ECO:0000256" key="6">
    <source>
        <dbReference type="ARBA" id="ARBA00023306"/>
    </source>
</evidence>
<keyword evidence="2" id="KW-0132">Cell division</keyword>
<dbReference type="GO" id="GO:0051301">
    <property type="term" value="P:cell division"/>
    <property type="evidence" value="ECO:0007669"/>
    <property type="project" value="UniProtKB-KW"/>
</dbReference>
<gene>
    <name evidence="9" type="ORF">WJX73_000161</name>
</gene>
<reference evidence="9 10" key="1">
    <citation type="journal article" date="2024" name="Nat. Commun.">
        <title>Phylogenomics reveals the evolutionary origins of lichenization in chlorophyte algae.</title>
        <authorList>
            <person name="Puginier C."/>
            <person name="Libourel C."/>
            <person name="Otte J."/>
            <person name="Skaloud P."/>
            <person name="Haon M."/>
            <person name="Grisel S."/>
            <person name="Petersen M."/>
            <person name="Berrin J.G."/>
            <person name="Delaux P.M."/>
            <person name="Dal Grande F."/>
            <person name="Keller J."/>
        </authorList>
    </citation>
    <scope>NUCLEOTIDE SEQUENCE [LARGE SCALE GENOMIC DNA]</scope>
    <source>
        <strain evidence="9 10">SAG 2036</strain>
    </source>
</reference>
<feature type="region of interest" description="Disordered" evidence="7">
    <location>
        <begin position="315"/>
        <end position="345"/>
    </location>
</feature>
<evidence type="ECO:0000256" key="3">
    <source>
        <dbReference type="ARBA" id="ARBA00022776"/>
    </source>
</evidence>
<evidence type="ECO:0000313" key="10">
    <source>
        <dbReference type="Proteomes" id="UP001465755"/>
    </source>
</evidence>
<protein>
    <recommendedName>
        <fullName evidence="8">Condensin complex subunit 1 C-terminal domain-containing protein</fullName>
    </recommendedName>
</protein>
<dbReference type="GO" id="GO:0007076">
    <property type="term" value="P:mitotic chromosome condensation"/>
    <property type="evidence" value="ECO:0007669"/>
    <property type="project" value="InterPro"/>
</dbReference>
<dbReference type="InterPro" id="IPR032682">
    <property type="entry name" value="Cnd1_C"/>
</dbReference>
<dbReference type="PANTHER" id="PTHR14222:SF1">
    <property type="entry name" value="CONDENSIN-2 COMPLEX SUBUNIT D3"/>
    <property type="match status" value="1"/>
</dbReference>
<feature type="domain" description="Condensin complex subunit 1 C-terminal" evidence="8">
    <location>
        <begin position="814"/>
        <end position="922"/>
    </location>
</feature>
<feature type="region of interest" description="Disordered" evidence="7">
    <location>
        <begin position="205"/>
        <end position="260"/>
    </location>
</feature>
<dbReference type="EMBL" id="JALJOQ010000058">
    <property type="protein sequence ID" value="KAK9803508.1"/>
    <property type="molecule type" value="Genomic_DNA"/>
</dbReference>
<dbReference type="InterPro" id="IPR026971">
    <property type="entry name" value="CND1/NCAPD3"/>
</dbReference>
<feature type="region of interest" description="Disordered" evidence="7">
    <location>
        <begin position="1152"/>
        <end position="1511"/>
    </location>
</feature>
<dbReference type="InterPro" id="IPR011989">
    <property type="entry name" value="ARM-like"/>
</dbReference>
<feature type="compositionally biased region" description="Polar residues" evidence="7">
    <location>
        <begin position="318"/>
        <end position="327"/>
    </location>
</feature>
<feature type="compositionally biased region" description="Low complexity" evidence="7">
    <location>
        <begin position="1153"/>
        <end position="1174"/>
    </location>
</feature>
<dbReference type="InterPro" id="IPR016024">
    <property type="entry name" value="ARM-type_fold"/>
</dbReference>
<feature type="compositionally biased region" description="Basic residues" evidence="7">
    <location>
        <begin position="1502"/>
        <end position="1511"/>
    </location>
</feature>
<sequence>MLAGHCRRPCWQGAAKCCLPWRCHISCAFQAALLCCTGSGTLIEACFACMGALLNPSHGSLRDTSARVLRNLTPALLASGKAGAATAAGRAAQLMRSRTLQFACDALRQSAEAVEAVAAAARNVLLRTPDKADARAAAVGCAVALVKALPRTEQHRFVVFVARLSRTPKVPQRTIAVEMAPQLLSALPSPYDATSAIEPRADTPLQARAGSSTPSASTPSVDSPQGSTATAGEPVGASPAPSNPPTAPAPSTEETANSTPAPWGTVCLAVLTQRCADKAPAVRAKALGLLAAVVNGWLETGSGGDSSAIAHAMALSRQAPQDPSASPMTEDGSYDGSTPSQGVEASGAPFVQRRMAAAAANRDGGLHRALLESSAWAAQQLLAAQRLEADVTPLISLAKRRAADDKATVRKAAVGLLEALLILRARGFGGSTSEAPTQGDLAAFEAACADALVSVRKGALSAVVRLSREQPHEQPVTHLWVTSVLPMVRDMETSLQEAALEAVHEAIFARAAAIGERKSNPHVMTHLRSLLAQLTKEGGVSCSTCLGKSCAVFKAKKRLRGKAVAHGLETIISAEESGSAVHMGSWLVLAEVASQEPAAASWAFLQEAWVQIKKQGGGPHEELVLQVIAAAARSFPDSTATVLCADLLQALQGFSLTPTAAAARIAALASLTTDDRAMREWTQGVMSSAEGVLSGAVGLVGAEGSFSQGAGSASDTVSGLGSERTAAALFAIGELAMLPIVKPGDRLTVLVQALASPTLATPGCSQGPGVSTPPHIQAHAWTALGKLCLRSEPLAKKCLPLFVQQLHASTLPAVRNNIVVALADLCKHYTALVGGHIPRLAACLADPHALIRRQALALLSNLLSKDYVKWRGALFHRFIAALVDEDASVRSLADFLLTDTLATKAPLLAYTHFQESIFVMNACRAGLVGSNAGDSVAAAEGTDALTLLNTPGSEMTHRLAGSSALARSNRETVYKALLTRMAPEHKFETAARLSKDVVGAFCEGGSLSLQEAPEVLRDALSILASPHIKVAASRGGFASASQADLDDLDTQDEASAGQQNKPGAPNAGLANAARRNVLATMMKKFLADDLLPCLLELRGVLSKERSPLTGALNGTLMALLKEHKNELTTLLEGDKQLCSEVLYDITQAERQASDSGTAQQQGAGQAPASTAAAAGSGGSGQHVASPGQPQHRREGGRVSTASRLRPGTPVAAAAAEAVREAMTAGRPASAPTPAALSEVQRRTALPSAAQNRTPLPILSPLATPEQPGNLHTPGSGLRVASGQGDERDESAHTHQGRRVAIQESYKTPGQPLRQAASTPLGTASRFKTPRPAATGSRLRTPATGSTPGRLRTPGSAAAAAVAGAGSTPVSVPRLRPASAQHAPLLDGEQPPTPLMNPSDPALADITMPAAAASNLPTPAKPQWAIPPDTSKPAEGTKTLTPHPSPGGKRAVGGAFGSPVYTLSADAGEQNAPQPAGGEAAPKLGGASQGKEAVKGGQAKGGSRPRKRACKG</sequence>
<proteinExistence type="predicted"/>
<dbReference type="GO" id="GO:0042393">
    <property type="term" value="F:histone binding"/>
    <property type="evidence" value="ECO:0007669"/>
    <property type="project" value="TreeGrafter"/>
</dbReference>
<keyword evidence="6" id="KW-0131">Cell cycle</keyword>
<evidence type="ECO:0000313" key="9">
    <source>
        <dbReference type="EMBL" id="KAK9803508.1"/>
    </source>
</evidence>
<dbReference type="Pfam" id="PF12717">
    <property type="entry name" value="Cnd1"/>
    <property type="match status" value="1"/>
</dbReference>
<dbReference type="GO" id="GO:0000779">
    <property type="term" value="C:condensed chromosome, centromeric region"/>
    <property type="evidence" value="ECO:0007669"/>
    <property type="project" value="TreeGrafter"/>
</dbReference>
<keyword evidence="3" id="KW-0498">Mitosis</keyword>
<feature type="compositionally biased region" description="Low complexity" evidence="7">
    <location>
        <begin position="1205"/>
        <end position="1225"/>
    </location>
</feature>
<comment type="subcellular location">
    <subcellularLocation>
        <location evidence="1">Nucleus</location>
    </subcellularLocation>
</comment>